<feature type="domain" description="Vps41 beta-propeller" evidence="5">
    <location>
        <begin position="38"/>
        <end position="358"/>
    </location>
</feature>
<dbReference type="PROSITE" id="PS50236">
    <property type="entry name" value="CHCR"/>
    <property type="match status" value="1"/>
</dbReference>
<evidence type="ECO:0000313" key="6">
    <source>
        <dbReference type="EMBL" id="EIE24596.1"/>
    </source>
</evidence>
<dbReference type="InterPro" id="IPR057780">
    <property type="entry name" value="Beta-prop_Vps41"/>
</dbReference>
<dbReference type="InterPro" id="IPR011990">
    <property type="entry name" value="TPR-like_helical_dom_sf"/>
</dbReference>
<dbReference type="KEGG" id="csl:COCSUDRAFT_14238"/>
<name>I0Z1S7_COCSC</name>
<keyword evidence="1" id="KW-0813">Transport</keyword>
<evidence type="ECO:0000256" key="1">
    <source>
        <dbReference type="ARBA" id="ARBA00022448"/>
    </source>
</evidence>
<dbReference type="Gene3D" id="1.25.40.10">
    <property type="entry name" value="Tetratricopeptide repeat domain"/>
    <property type="match status" value="1"/>
</dbReference>
<keyword evidence="7" id="KW-1185">Reference proteome</keyword>
<dbReference type="GO" id="GO:0016236">
    <property type="term" value="P:macroautophagy"/>
    <property type="evidence" value="ECO:0007669"/>
    <property type="project" value="TreeGrafter"/>
</dbReference>
<protein>
    <submittedName>
        <fullName evidence="6">ARM repeat-containing protein</fullName>
    </submittedName>
</protein>
<dbReference type="SUPFAM" id="SSF50978">
    <property type="entry name" value="WD40 repeat-like"/>
    <property type="match status" value="1"/>
</dbReference>
<sequence>MAEEPVLAKRRGSRSVEIPHSDDSQPPNLGDTEEEPRLKYQRLGCDVAELLGSNAATCLCVSDKILALGTHNGTVHVLDYIGNEVKRIEAHKGPVNEICFDEAVEYIASCSDDGSVVIQGFYTEEITTVKYKRPIKSVALDPRYGSRKTREFVTGGLAGQLLLGWLGNKDTILHSGEGPIQEIKWSGTLISWANDLGVKVYDTTIHQRIAYIERPRSSLKHEKLQCHMFWEGESLLHIGWADCVKVARVRPATAVSGAQTDSKRSLQIVASFQMDYLIAGIAPFGEDICLLACALAKQGDGAEQVEAGTTGDMTAVVPAEAPRPELKIVTWQNEEVASDALSVHGYEHYEATDYALAAWYPRRPRAHGAPEDAAGTSGRSTDFTKWWADGDEPLYYIISSKDVVVGRPRDGDDRVAWLLDHKHFDKALAVLETDRGLKASTHEQVTQRYLEYLVSQRRFDEAAQVCARLLKDNAAGWERWVYVFAQLRQLPALAPYIPTKEPRLRQTAYEMVLHSFLLAPADHPRLLDALLKWPPDLYSIPSLTQSVINRARGPGGDSKALLQSAAHLYQLQGRFDLALAILLRLQQPDVFSFVTDHSLLPLLKPSHVAALVRIDEVRAIRLLVDHHEEVTAATIVPALQEAELWRKRIYYYLDWLFQKDSNAGADFAGLQVELYADYDAGRLMAFLVSSQAYALEAAAELCEARGLVREQVFVLGRMGNSRQALHLIIRRLADIPQAKHPFVQMQRDDELWELLISLAIGSADLTGALLDHIGGYVDPLRLVQKIPAGLEIPRLRDRLVHIIADFRTQTSLREGCNAILHHDCLHLAQVLLLPFFPSSLLQRGAAKGSICCCICRWYVANSCRRSSCSSGLPCM</sequence>
<dbReference type="InterPro" id="IPR000547">
    <property type="entry name" value="Clathrin_H-chain/VPS_repeat"/>
</dbReference>
<comment type="caution">
    <text evidence="6">The sequence shown here is derived from an EMBL/GenBank/DDBJ whole genome shotgun (WGS) entry which is preliminary data.</text>
</comment>
<dbReference type="GO" id="GO:0006623">
    <property type="term" value="P:protein targeting to vacuole"/>
    <property type="evidence" value="ECO:0007669"/>
    <property type="project" value="InterPro"/>
</dbReference>
<evidence type="ECO:0000256" key="4">
    <source>
        <dbReference type="SAM" id="MobiDB-lite"/>
    </source>
</evidence>
<dbReference type="STRING" id="574566.I0Z1S7"/>
<dbReference type="eggNOG" id="KOG2066">
    <property type="taxonomic scope" value="Eukaryota"/>
</dbReference>
<dbReference type="SMART" id="SM00320">
    <property type="entry name" value="WD40"/>
    <property type="match status" value="3"/>
</dbReference>
<dbReference type="Pfam" id="PF23411">
    <property type="entry name" value="Beta-prop_Vps41"/>
    <property type="match status" value="1"/>
</dbReference>
<feature type="repeat" description="CHCR" evidence="3">
    <location>
        <begin position="623"/>
        <end position="768"/>
    </location>
</feature>
<dbReference type="AlphaFoldDB" id="I0Z1S7"/>
<evidence type="ECO:0000256" key="2">
    <source>
        <dbReference type="ARBA" id="ARBA00022927"/>
    </source>
</evidence>
<dbReference type="GeneID" id="17042598"/>
<proteinExistence type="predicted"/>
<dbReference type="SMART" id="SM00299">
    <property type="entry name" value="CLH"/>
    <property type="match status" value="1"/>
</dbReference>
<dbReference type="Proteomes" id="UP000007264">
    <property type="component" value="Unassembled WGS sequence"/>
</dbReference>
<dbReference type="Gene3D" id="2.130.10.10">
    <property type="entry name" value="YVTN repeat-like/Quinoprotein amine dehydrogenase"/>
    <property type="match status" value="1"/>
</dbReference>
<dbReference type="OrthoDB" id="244107at2759"/>
<dbReference type="InterPro" id="IPR015943">
    <property type="entry name" value="WD40/YVTN_repeat-like_dom_sf"/>
</dbReference>
<evidence type="ECO:0000256" key="3">
    <source>
        <dbReference type="PROSITE-ProRule" id="PRU01006"/>
    </source>
</evidence>
<gene>
    <name evidence="6" type="ORF">COCSUDRAFT_14238</name>
</gene>
<dbReference type="InterPro" id="IPR045111">
    <property type="entry name" value="Vps41/Vps8"/>
</dbReference>
<organism evidence="6 7">
    <name type="scientific">Coccomyxa subellipsoidea (strain C-169)</name>
    <name type="common">Green microalga</name>
    <dbReference type="NCBI Taxonomy" id="574566"/>
    <lineage>
        <taxon>Eukaryota</taxon>
        <taxon>Viridiplantae</taxon>
        <taxon>Chlorophyta</taxon>
        <taxon>core chlorophytes</taxon>
        <taxon>Trebouxiophyceae</taxon>
        <taxon>Trebouxiophyceae incertae sedis</taxon>
        <taxon>Coccomyxaceae</taxon>
        <taxon>Coccomyxa</taxon>
        <taxon>Coccomyxa subellipsoidea</taxon>
    </lineage>
</organism>
<dbReference type="GO" id="GO:0005770">
    <property type="term" value="C:late endosome"/>
    <property type="evidence" value="ECO:0007669"/>
    <property type="project" value="TreeGrafter"/>
</dbReference>
<feature type="region of interest" description="Disordered" evidence="4">
    <location>
        <begin position="1"/>
        <end position="34"/>
    </location>
</feature>
<dbReference type="EMBL" id="AGSI01000005">
    <property type="protein sequence ID" value="EIE24596.1"/>
    <property type="molecule type" value="Genomic_DNA"/>
</dbReference>
<evidence type="ECO:0000259" key="5">
    <source>
        <dbReference type="Pfam" id="PF23411"/>
    </source>
</evidence>
<dbReference type="PANTHER" id="PTHR12616">
    <property type="entry name" value="VACUOLAR PROTEIN SORTING VPS41"/>
    <property type="match status" value="1"/>
</dbReference>
<dbReference type="GO" id="GO:0034058">
    <property type="term" value="P:endosomal vesicle fusion"/>
    <property type="evidence" value="ECO:0007669"/>
    <property type="project" value="TreeGrafter"/>
</dbReference>
<dbReference type="Pfam" id="PF23556">
    <property type="entry name" value="TPR_Vps41"/>
    <property type="match status" value="1"/>
</dbReference>
<dbReference type="PANTHER" id="PTHR12616:SF1">
    <property type="entry name" value="VACUOLAR PROTEIN SORTING-ASSOCIATED PROTEIN 41 HOMOLOG"/>
    <property type="match status" value="1"/>
</dbReference>
<reference evidence="6 7" key="1">
    <citation type="journal article" date="2012" name="Genome Biol.">
        <title>The genome of the polar eukaryotic microalga coccomyxa subellipsoidea reveals traits of cold adaptation.</title>
        <authorList>
            <person name="Blanc G."/>
            <person name="Agarkova I."/>
            <person name="Grimwood J."/>
            <person name="Kuo A."/>
            <person name="Brueggeman A."/>
            <person name="Dunigan D."/>
            <person name="Gurnon J."/>
            <person name="Ladunga I."/>
            <person name="Lindquist E."/>
            <person name="Lucas S."/>
            <person name="Pangilinan J."/>
            <person name="Proschold T."/>
            <person name="Salamov A."/>
            <person name="Schmutz J."/>
            <person name="Weeks D."/>
            <person name="Yamada T."/>
            <person name="Claverie J.M."/>
            <person name="Grigoriev I."/>
            <person name="Van Etten J."/>
            <person name="Lomsadze A."/>
            <person name="Borodovsky M."/>
        </authorList>
    </citation>
    <scope>NUCLEOTIDE SEQUENCE [LARGE SCALE GENOMIC DNA]</scope>
    <source>
        <strain evidence="6 7">C-169</strain>
    </source>
</reference>
<dbReference type="GO" id="GO:0030897">
    <property type="term" value="C:HOPS complex"/>
    <property type="evidence" value="ECO:0007669"/>
    <property type="project" value="TreeGrafter"/>
</dbReference>
<evidence type="ECO:0000313" key="7">
    <source>
        <dbReference type="Proteomes" id="UP000007264"/>
    </source>
</evidence>
<keyword evidence="2" id="KW-0653">Protein transport</keyword>
<dbReference type="GO" id="GO:0009267">
    <property type="term" value="P:cellular response to starvation"/>
    <property type="evidence" value="ECO:0007669"/>
    <property type="project" value="TreeGrafter"/>
</dbReference>
<accession>I0Z1S7</accession>
<dbReference type="InterPro" id="IPR036322">
    <property type="entry name" value="WD40_repeat_dom_sf"/>
</dbReference>
<dbReference type="RefSeq" id="XP_005649140.1">
    <property type="nucleotide sequence ID" value="XM_005649083.1"/>
</dbReference>
<dbReference type="InterPro" id="IPR001680">
    <property type="entry name" value="WD40_rpt"/>
</dbReference>